<evidence type="ECO:0000256" key="5">
    <source>
        <dbReference type="ARBA" id="ARBA00022519"/>
    </source>
</evidence>
<keyword evidence="5" id="KW-0997">Cell inner membrane</keyword>
<keyword evidence="9 10" id="KW-0472">Membrane</keyword>
<dbReference type="SUPFAM" id="SSF103054">
    <property type="entry name" value="General secretion pathway protein M, EpsM"/>
    <property type="match status" value="1"/>
</dbReference>
<dbReference type="RefSeq" id="WP_006746572.1">
    <property type="nucleotide sequence ID" value="NZ_CP007029.1"/>
</dbReference>
<keyword evidence="6 10" id="KW-0812">Transmembrane</keyword>
<accession>W0DS43</accession>
<dbReference type="Proteomes" id="UP000005289">
    <property type="component" value="Chromosome"/>
</dbReference>
<dbReference type="GO" id="GO:0015628">
    <property type="term" value="P:protein secretion by the type II secretion system"/>
    <property type="evidence" value="ECO:0007669"/>
    <property type="project" value="InterPro"/>
</dbReference>
<proteinExistence type="inferred from homology"/>
<dbReference type="InterPro" id="IPR023229">
    <property type="entry name" value="T2SS_M_periplasmic_sf"/>
</dbReference>
<reference evidence="11 12" key="1">
    <citation type="submission" date="2013-12" db="EMBL/GenBank/DDBJ databases">
        <authorList>
            <consortium name="DOE Joint Genome Institute"/>
            <person name="Muyzer G."/>
            <person name="Huntemann M."/>
            <person name="Han J."/>
            <person name="Chen A."/>
            <person name="Kyrpides N."/>
            <person name="Mavromatis K."/>
            <person name="Markowitz V."/>
            <person name="Palaniappan K."/>
            <person name="Ivanova N."/>
            <person name="Schaumberg A."/>
            <person name="Pati A."/>
            <person name="Liolios K."/>
            <person name="Nordberg H.P."/>
            <person name="Cantor M.N."/>
            <person name="Hua S.X."/>
            <person name="Woyke T."/>
        </authorList>
    </citation>
    <scope>NUCLEOTIDE SEQUENCE [LARGE SCALE GENOMIC DNA]</scope>
    <source>
        <strain evidence="11 12">ARh 1</strain>
    </source>
</reference>
<keyword evidence="12" id="KW-1185">Reference proteome</keyword>
<dbReference type="InterPro" id="IPR007690">
    <property type="entry name" value="T2SS_GspM"/>
</dbReference>
<dbReference type="HOGENOM" id="CLU_118900_2_0_6"/>
<gene>
    <name evidence="11" type="ORF">THITH_00095</name>
</gene>
<keyword evidence="8 10" id="KW-1133">Transmembrane helix</keyword>
<dbReference type="Pfam" id="PF04612">
    <property type="entry name" value="T2SSM"/>
    <property type="match status" value="1"/>
</dbReference>
<evidence type="ECO:0000313" key="11">
    <source>
        <dbReference type="EMBL" id="AHE99798.1"/>
    </source>
</evidence>
<evidence type="ECO:0000256" key="10">
    <source>
        <dbReference type="SAM" id="Phobius"/>
    </source>
</evidence>
<dbReference type="EMBL" id="CP007029">
    <property type="protein sequence ID" value="AHE99798.1"/>
    <property type="molecule type" value="Genomic_DNA"/>
</dbReference>
<protein>
    <recommendedName>
        <fullName evidence="13">General secretion pathway protein M</fullName>
    </recommendedName>
</protein>
<feature type="transmembrane region" description="Helical" evidence="10">
    <location>
        <begin position="15"/>
        <end position="33"/>
    </location>
</feature>
<evidence type="ECO:0000256" key="4">
    <source>
        <dbReference type="ARBA" id="ARBA00022475"/>
    </source>
</evidence>
<comment type="similarity">
    <text evidence="2">Belongs to the GSP M family.</text>
</comment>
<dbReference type="OrthoDB" id="6120808at2"/>
<evidence type="ECO:0000256" key="7">
    <source>
        <dbReference type="ARBA" id="ARBA00022927"/>
    </source>
</evidence>
<evidence type="ECO:0000256" key="3">
    <source>
        <dbReference type="ARBA" id="ARBA00022448"/>
    </source>
</evidence>
<dbReference type="GO" id="GO:0005886">
    <property type="term" value="C:plasma membrane"/>
    <property type="evidence" value="ECO:0007669"/>
    <property type="project" value="UniProtKB-SubCell"/>
</dbReference>
<evidence type="ECO:0000256" key="9">
    <source>
        <dbReference type="ARBA" id="ARBA00023136"/>
    </source>
</evidence>
<evidence type="ECO:0008006" key="13">
    <source>
        <dbReference type="Google" id="ProtNLM"/>
    </source>
</evidence>
<dbReference type="Gene3D" id="3.30.1360.100">
    <property type="entry name" value="General secretion pathway protein M, EpsM"/>
    <property type="match status" value="1"/>
</dbReference>
<comment type="subcellular location">
    <subcellularLocation>
        <location evidence="1">Cell inner membrane</location>
        <topology evidence="1">Single-pass membrane protein</topology>
    </subcellularLocation>
</comment>
<keyword evidence="3" id="KW-0813">Transport</keyword>
<dbReference type="STRING" id="713585.THITH_00095"/>
<name>W0DS43_9GAMM</name>
<evidence type="ECO:0000256" key="8">
    <source>
        <dbReference type="ARBA" id="ARBA00022989"/>
    </source>
</evidence>
<dbReference type="GO" id="GO:0015627">
    <property type="term" value="C:type II protein secretion system complex"/>
    <property type="evidence" value="ECO:0007669"/>
    <property type="project" value="InterPro"/>
</dbReference>
<dbReference type="AlphaFoldDB" id="W0DS43"/>
<evidence type="ECO:0000256" key="2">
    <source>
        <dbReference type="ARBA" id="ARBA00010637"/>
    </source>
</evidence>
<dbReference type="KEGG" id="tti:THITH_00095"/>
<keyword evidence="7" id="KW-0653">Protein transport</keyword>
<sequence length="163" mass="17701">MKSWWDGLAERERRIVLLAALVMLLAGGYLFVLEPALERRVVVADRLQQLVDEHAWMQAQAPAVRLQAQSAVPGVTRRGGSPLGIVDVSARSAGLGSALRRVRPLESGVEAELEGAEYPALMRWLAALESEHALQVISLGIDPGPEPGRVNVQLRVEPMPGRS</sequence>
<keyword evidence="4" id="KW-1003">Cell membrane</keyword>
<evidence type="ECO:0000313" key="12">
    <source>
        <dbReference type="Proteomes" id="UP000005289"/>
    </source>
</evidence>
<evidence type="ECO:0000256" key="6">
    <source>
        <dbReference type="ARBA" id="ARBA00022692"/>
    </source>
</evidence>
<organism evidence="11 12">
    <name type="scientific">Thioalkalivibrio paradoxus ARh 1</name>
    <dbReference type="NCBI Taxonomy" id="713585"/>
    <lineage>
        <taxon>Bacteria</taxon>
        <taxon>Pseudomonadati</taxon>
        <taxon>Pseudomonadota</taxon>
        <taxon>Gammaproteobacteria</taxon>
        <taxon>Chromatiales</taxon>
        <taxon>Ectothiorhodospiraceae</taxon>
        <taxon>Thioalkalivibrio</taxon>
    </lineage>
</organism>
<evidence type="ECO:0000256" key="1">
    <source>
        <dbReference type="ARBA" id="ARBA00004377"/>
    </source>
</evidence>